<protein>
    <submittedName>
        <fullName evidence="1">Uncharacterized protein</fullName>
    </submittedName>
</protein>
<organism evidence="1 2">
    <name type="scientific">Lentzea miocenica</name>
    <dbReference type="NCBI Taxonomy" id="3095431"/>
    <lineage>
        <taxon>Bacteria</taxon>
        <taxon>Bacillati</taxon>
        <taxon>Actinomycetota</taxon>
        <taxon>Actinomycetes</taxon>
        <taxon>Pseudonocardiales</taxon>
        <taxon>Pseudonocardiaceae</taxon>
        <taxon>Lentzea</taxon>
    </lineage>
</organism>
<name>A0ABU4TFC5_9PSEU</name>
<accession>A0ABU4TFC5</accession>
<dbReference type="RefSeq" id="WP_319971561.1">
    <property type="nucleotide sequence ID" value="NZ_JAXAVW010000046.1"/>
</dbReference>
<dbReference type="EMBL" id="JAXAVW010000046">
    <property type="protein sequence ID" value="MDX8036567.1"/>
    <property type="molecule type" value="Genomic_DNA"/>
</dbReference>
<dbReference type="Proteomes" id="UP001285521">
    <property type="component" value="Unassembled WGS sequence"/>
</dbReference>
<proteinExistence type="predicted"/>
<reference evidence="1 2" key="2">
    <citation type="submission" date="2023-11" db="EMBL/GenBank/DDBJ databases">
        <authorList>
            <person name="Lara A.C."/>
            <person name="Chronakova A."/>
        </authorList>
    </citation>
    <scope>NUCLEOTIDE SEQUENCE [LARGE SCALE GENOMIC DNA]</scope>
    <source>
        <strain evidence="1 2">BCCO 10_0856</strain>
    </source>
</reference>
<evidence type="ECO:0000313" key="1">
    <source>
        <dbReference type="EMBL" id="MDX8036567.1"/>
    </source>
</evidence>
<comment type="caution">
    <text evidence="1">The sequence shown here is derived from an EMBL/GenBank/DDBJ whole genome shotgun (WGS) entry which is preliminary data.</text>
</comment>
<reference evidence="1 2" key="1">
    <citation type="submission" date="2023-11" db="EMBL/GenBank/DDBJ databases">
        <title>Lentzea sokolovensis, sp. nov., Lentzea kristufkii, sp. nov., and Lentzea miocenensis, sp. nov., rare actinobacteria from Sokolov Coal Basin, Miocene lacustrine sediment, Czech Republic.</title>
        <authorList>
            <person name="Lara A."/>
            <person name="Kotroba L."/>
            <person name="Nouioui I."/>
            <person name="Neumann-Schaal M."/>
            <person name="Mast Y."/>
            <person name="Chronakova A."/>
        </authorList>
    </citation>
    <scope>NUCLEOTIDE SEQUENCE [LARGE SCALE GENOMIC DNA]</scope>
    <source>
        <strain evidence="1 2">BCCO 10_0856</strain>
    </source>
</reference>
<sequence>MRDKDYSLNERQYNQMRNRTKNWTSSGHVRYVSGAEGDRLRGELAAVIRDLLDWASTQRVEQADDQEAA</sequence>
<keyword evidence="2" id="KW-1185">Reference proteome</keyword>
<gene>
    <name evidence="1" type="ORF">SK803_40775</name>
</gene>
<evidence type="ECO:0000313" key="2">
    <source>
        <dbReference type="Proteomes" id="UP001285521"/>
    </source>
</evidence>